<dbReference type="InterPro" id="IPR036361">
    <property type="entry name" value="SAP_dom_sf"/>
</dbReference>
<feature type="domain" description="SAP" evidence="1">
    <location>
        <begin position="1"/>
        <end position="33"/>
    </location>
</feature>
<dbReference type="AlphaFoldDB" id="C6HRP5"/>
<evidence type="ECO:0000259" key="1">
    <source>
        <dbReference type="PROSITE" id="PS50800"/>
    </source>
</evidence>
<proteinExistence type="predicted"/>
<dbReference type="VEuPathDB" id="FungiDB:HCDG_08630"/>
<organism evidence="2 3">
    <name type="scientific">Ajellomyces capsulatus (strain H143)</name>
    <name type="common">Darling's disease fungus</name>
    <name type="synonym">Histoplasma capsulatum</name>
    <dbReference type="NCBI Taxonomy" id="544712"/>
    <lineage>
        <taxon>Eukaryota</taxon>
        <taxon>Fungi</taxon>
        <taxon>Dikarya</taxon>
        <taxon>Ascomycota</taxon>
        <taxon>Pezizomycotina</taxon>
        <taxon>Eurotiomycetes</taxon>
        <taxon>Eurotiomycetidae</taxon>
        <taxon>Onygenales</taxon>
        <taxon>Ajellomycetaceae</taxon>
        <taxon>Histoplasma</taxon>
    </lineage>
</organism>
<name>C6HRP5_AJECH</name>
<accession>C6HRP5</accession>
<evidence type="ECO:0000313" key="2">
    <source>
        <dbReference type="EMBL" id="EER37179.1"/>
    </source>
</evidence>
<dbReference type="Gene3D" id="1.10.720.30">
    <property type="entry name" value="SAP domain"/>
    <property type="match status" value="1"/>
</dbReference>
<dbReference type="SMART" id="SM00513">
    <property type="entry name" value="SAP"/>
    <property type="match status" value="1"/>
</dbReference>
<dbReference type="SUPFAM" id="SSF68906">
    <property type="entry name" value="SAP domain"/>
    <property type="match status" value="1"/>
</dbReference>
<protein>
    <recommendedName>
        <fullName evidence="1">SAP domain-containing protein</fullName>
    </recommendedName>
</protein>
<gene>
    <name evidence="2" type="ORF">HCDG_08630</name>
</gene>
<dbReference type="STRING" id="544712.C6HRP5"/>
<dbReference type="OMA" id="TVAYWAF"/>
<dbReference type="PROSITE" id="PS50800">
    <property type="entry name" value="SAP"/>
    <property type="match status" value="1"/>
</dbReference>
<dbReference type="Pfam" id="PF02037">
    <property type="entry name" value="SAP"/>
    <property type="match status" value="1"/>
</dbReference>
<dbReference type="OrthoDB" id="5420280at2759"/>
<dbReference type="Proteomes" id="UP000002624">
    <property type="component" value="Unassembled WGS sequence"/>
</dbReference>
<dbReference type="HOGENOM" id="CLU_080747_0_0_1"/>
<evidence type="ECO:0000313" key="3">
    <source>
        <dbReference type="Proteomes" id="UP000002624"/>
    </source>
</evidence>
<dbReference type="EMBL" id="GG692436">
    <property type="protein sequence ID" value="EER37179.1"/>
    <property type="molecule type" value="Genomic_DNA"/>
</dbReference>
<sequence>MPTVKELRSELRALGLSSTGRKAALEQRLQTAKEKSATPDSQLSTPDGHCDALVAVRIEVGVPSTMIERAEEALLDSVNKEELQFTMDRLKTTESRLEATESHFENKLRLAEHRISDLENGHSAILSQVFDLKAVGNRFISTYKRDILSNDTEKDKVAIKTGNHFVHGGDCKRDAELYEAPALRRDFDIYIKPYGLHPGIVRSSISYRPTIDLLNRHATTVADKNIELPTKFNDLFVNFIKALETSNFEEDYLANPKSDVTVAYWAFLQSCP</sequence>
<dbReference type="InterPro" id="IPR003034">
    <property type="entry name" value="SAP_dom"/>
</dbReference>
<reference evidence="3" key="1">
    <citation type="submission" date="2009-05" db="EMBL/GenBank/DDBJ databases">
        <title>The genome sequence of Ajellomyces capsulatus strain H143.</title>
        <authorList>
            <person name="Champion M."/>
            <person name="Cuomo C.A."/>
            <person name="Ma L.-J."/>
            <person name="Henn M.R."/>
            <person name="Sil A."/>
            <person name="Goldman B."/>
            <person name="Young S.K."/>
            <person name="Kodira C.D."/>
            <person name="Zeng Q."/>
            <person name="Koehrsen M."/>
            <person name="Alvarado L."/>
            <person name="Berlin A.M."/>
            <person name="Borenstein D."/>
            <person name="Chen Z."/>
            <person name="Engels R."/>
            <person name="Freedman E."/>
            <person name="Gellesch M."/>
            <person name="Goldberg J."/>
            <person name="Griggs A."/>
            <person name="Gujja S."/>
            <person name="Heiman D.I."/>
            <person name="Hepburn T.A."/>
            <person name="Howarth C."/>
            <person name="Jen D."/>
            <person name="Larson L."/>
            <person name="Lewis B."/>
            <person name="Mehta T."/>
            <person name="Park D."/>
            <person name="Pearson M."/>
            <person name="Roberts A."/>
            <person name="Saif S."/>
            <person name="Shea T.D."/>
            <person name="Shenoy N."/>
            <person name="Sisk P."/>
            <person name="Stolte C."/>
            <person name="Sykes S."/>
            <person name="Walk T."/>
            <person name="White J."/>
            <person name="Yandava C."/>
            <person name="Klein B."/>
            <person name="McEwen J.G."/>
            <person name="Puccia R."/>
            <person name="Goldman G.H."/>
            <person name="Felipe M.S."/>
            <person name="Nino-Vega G."/>
            <person name="San-Blas G."/>
            <person name="Taylor J.W."/>
            <person name="Mendoza L."/>
            <person name="Galagan J.E."/>
            <person name="Nusbaum C."/>
            <person name="Birren B.W."/>
        </authorList>
    </citation>
    <scope>NUCLEOTIDE SEQUENCE [LARGE SCALE GENOMIC DNA]</scope>
    <source>
        <strain evidence="3">H143</strain>
    </source>
</reference>